<feature type="region of interest" description="Disordered" evidence="1">
    <location>
        <begin position="113"/>
        <end position="139"/>
    </location>
</feature>
<organism evidence="3 4">
    <name type="scientific">Diplocarpon coronariae</name>
    <dbReference type="NCBI Taxonomy" id="2795749"/>
    <lineage>
        <taxon>Eukaryota</taxon>
        <taxon>Fungi</taxon>
        <taxon>Dikarya</taxon>
        <taxon>Ascomycota</taxon>
        <taxon>Pezizomycotina</taxon>
        <taxon>Leotiomycetes</taxon>
        <taxon>Helotiales</taxon>
        <taxon>Drepanopezizaceae</taxon>
        <taxon>Diplocarpon</taxon>
    </lineage>
</organism>
<evidence type="ECO:0000259" key="2">
    <source>
        <dbReference type="Pfam" id="PF12222"/>
    </source>
</evidence>
<comment type="caution">
    <text evidence="3">The sequence shown here is derived from an EMBL/GenBank/DDBJ whole genome shotgun (WGS) entry which is preliminary data.</text>
</comment>
<evidence type="ECO:0000313" key="3">
    <source>
        <dbReference type="EMBL" id="OWP06699.1"/>
    </source>
</evidence>
<dbReference type="Pfam" id="PF25156">
    <property type="entry name" value="PNGase_A_C"/>
    <property type="match status" value="1"/>
</dbReference>
<dbReference type="OrthoDB" id="1612078at2759"/>
<proteinExistence type="predicted"/>
<gene>
    <name evidence="3" type="ORF">B2J93_5178</name>
</gene>
<feature type="region of interest" description="Disordered" evidence="1">
    <location>
        <begin position="1"/>
        <end position="30"/>
    </location>
</feature>
<dbReference type="Proteomes" id="UP000242519">
    <property type="component" value="Unassembled WGS sequence"/>
</dbReference>
<dbReference type="PANTHER" id="PTHR31104">
    <property type="entry name" value="PEPTIDE-N4-(N-ACETYL-BETA-GLUCOSAMINYL)ASPARAGINE AMIDASE A PROTEIN"/>
    <property type="match status" value="1"/>
</dbReference>
<dbReference type="Pfam" id="PF12222">
    <property type="entry name" value="PNGaseA"/>
    <property type="match status" value="1"/>
</dbReference>
<dbReference type="InParanoid" id="A0A218ZF46"/>
<evidence type="ECO:0000313" key="4">
    <source>
        <dbReference type="Proteomes" id="UP000242519"/>
    </source>
</evidence>
<sequence>MGSSLDSHEDEPRSLGVDHGRSVGDGSLAEDTERWDEKWSLAQKIERWGKELFENNEGADELTDNMALLKGTAIMGICLALLGWVLYFSPHQIQGNAESVEEAILDPHHARQIPGIKPRQDHSSPFSSASPSPIPEELPASMSMFTSTSTSTISTSTPILTKTSTFTGIPTPASVLQVFQLDPPIMGARRVLLDDGLGYMTADVGSTTGSNGALCQVTLMQFEFRDSFGKPFVGNFTPPACMSDSNTVMMNLTVHSKGTQFDRLAIMYLGDTEVFRTSTAEPRQAGISWTYMKDMSHLMAMWKTPQKVLFDLPNQTTANLTGTYVTTLTATFFNAQQAVNAANVILPLSAAKGVNASQPSAFTVSSANASAVVPAGSIPRNAIRAIVTIAATGQGDEEFWWQNTLSSAVATYNSSAGLLFGNSTFREVQLMIDGQMAGVVWPYPVIFTGGIVPAFWSPMVGTQAFDLAEGEVDVSPWLGVLCDGKAHTFDMRVVGLSDDAGKTAVLSQGVGSNWVVSGKLFIWTDSSNSSATSGSAPKIEAPPPAISVSQSVTQDATGRNDTLIYSTSVHRTLTITSNIRTAQYPNGRNMVWTQTLGQITNNSLTQQGQVQHNAHTTTGMDSFLRGVEAPYTNTYQYPLTVNSTGSTLPNGTTTFSAQLSRSRIVEIDGQGVAPSGLQPFASLPESATLVKTLKGTTMAESQRGNATLVLNRGSAGIAAMAFGALRSEMRMGGRSGQGVIGMQPDEELWFRKVSVVNGTVREDVERLNKKGVMAGLNVVIDGPATAVDVDQGIAGVMVLLFGVKWVSGDVTFSKM</sequence>
<feature type="domain" description="Peptide N-acetyl-beta-D-glucosaminyl asparaginase amidase A N-terminal" evidence="2">
    <location>
        <begin position="210"/>
        <end position="534"/>
    </location>
</feature>
<protein>
    <recommendedName>
        <fullName evidence="2">Peptide N-acetyl-beta-D-glucosaminyl asparaginase amidase A N-terminal domain-containing protein</fullName>
    </recommendedName>
</protein>
<dbReference type="InterPro" id="IPR056948">
    <property type="entry name" value="PNGaseA_N"/>
</dbReference>
<keyword evidence="4" id="KW-1185">Reference proteome</keyword>
<name>A0A218ZF46_9HELO</name>
<dbReference type="InterPro" id="IPR021102">
    <property type="entry name" value="PNGase_A"/>
</dbReference>
<dbReference type="EMBL" id="MZNU01000038">
    <property type="protein sequence ID" value="OWP06699.1"/>
    <property type="molecule type" value="Genomic_DNA"/>
</dbReference>
<accession>A0A218ZF46</accession>
<reference evidence="3 4" key="1">
    <citation type="submission" date="2017-04" db="EMBL/GenBank/DDBJ databases">
        <title>Draft genome sequence of Marssonina coronaria NL1: causal agent of apple blotch.</title>
        <authorList>
            <person name="Cheng Q."/>
        </authorList>
    </citation>
    <scope>NUCLEOTIDE SEQUENCE [LARGE SCALE GENOMIC DNA]</scope>
    <source>
        <strain evidence="3 4">NL1</strain>
    </source>
</reference>
<evidence type="ECO:0000256" key="1">
    <source>
        <dbReference type="SAM" id="MobiDB-lite"/>
    </source>
</evidence>
<feature type="compositionally biased region" description="Basic and acidic residues" evidence="1">
    <location>
        <begin position="1"/>
        <end position="22"/>
    </location>
</feature>
<dbReference type="AlphaFoldDB" id="A0A218ZF46"/>
<feature type="compositionally biased region" description="Low complexity" evidence="1">
    <location>
        <begin position="123"/>
        <end position="139"/>
    </location>
</feature>